<evidence type="ECO:0000256" key="2">
    <source>
        <dbReference type="SAM" id="Phobius"/>
    </source>
</evidence>
<evidence type="ECO:0000256" key="1">
    <source>
        <dbReference type="SAM" id="Coils"/>
    </source>
</evidence>
<feature type="domain" description="YhaN AAA" evidence="3">
    <location>
        <begin position="1"/>
        <end position="216"/>
    </location>
</feature>
<reference evidence="5" key="1">
    <citation type="submission" date="2011-02" db="EMBL/GenBank/DDBJ databases">
        <title>The complete genome of Planctomyces brasiliensis DSM 5305.</title>
        <authorList>
            <person name="Lucas S."/>
            <person name="Copeland A."/>
            <person name="Lapidus A."/>
            <person name="Bruce D."/>
            <person name="Goodwin L."/>
            <person name="Pitluck S."/>
            <person name="Kyrpides N."/>
            <person name="Mavromatis K."/>
            <person name="Pagani I."/>
            <person name="Ivanova N."/>
            <person name="Ovchinnikova G."/>
            <person name="Lu M."/>
            <person name="Detter J.C."/>
            <person name="Han C."/>
            <person name="Land M."/>
            <person name="Hauser L."/>
            <person name="Markowitz V."/>
            <person name="Cheng J.-F."/>
            <person name="Hugenholtz P."/>
            <person name="Woyke T."/>
            <person name="Wu D."/>
            <person name="Tindall B."/>
            <person name="Pomrenke H.G."/>
            <person name="Brambilla E."/>
            <person name="Klenk H.-P."/>
            <person name="Eisen J.A."/>
        </authorList>
    </citation>
    <scope>NUCLEOTIDE SEQUENCE [LARGE SCALE GENOMIC DNA]</scope>
    <source>
        <strain evidence="5">ATCC 49424 / DSM 5305 / JCM 21570 / NBRC 103401 / IFAM 1448</strain>
    </source>
</reference>
<feature type="coiled-coil region" evidence="1">
    <location>
        <begin position="709"/>
        <end position="760"/>
    </location>
</feature>
<dbReference type="RefSeq" id="WP_013627765.1">
    <property type="nucleotide sequence ID" value="NC_015174.1"/>
</dbReference>
<dbReference type="EMBL" id="CP002546">
    <property type="protein sequence ID" value="ADY59036.1"/>
    <property type="molecule type" value="Genomic_DNA"/>
</dbReference>
<keyword evidence="1" id="KW-0175">Coiled coil</keyword>
<organism evidence="4 5">
    <name type="scientific">Rubinisphaera brasiliensis (strain ATCC 49424 / DSM 5305 / JCM 21570 / IAM 15109 / NBRC 103401 / IFAM 1448)</name>
    <name type="common">Planctomyces brasiliensis</name>
    <dbReference type="NCBI Taxonomy" id="756272"/>
    <lineage>
        <taxon>Bacteria</taxon>
        <taxon>Pseudomonadati</taxon>
        <taxon>Planctomycetota</taxon>
        <taxon>Planctomycetia</taxon>
        <taxon>Planctomycetales</taxon>
        <taxon>Planctomycetaceae</taxon>
        <taxon>Rubinisphaera</taxon>
    </lineage>
</organism>
<dbReference type="InterPro" id="IPR027417">
    <property type="entry name" value="P-loop_NTPase"/>
</dbReference>
<gene>
    <name evidence="4" type="ordered locus">Plabr_1424</name>
</gene>
<dbReference type="STRING" id="756272.Plabr_1424"/>
<dbReference type="Pfam" id="PF13514">
    <property type="entry name" value="AAA_27"/>
    <property type="match status" value="1"/>
</dbReference>
<feature type="transmembrane region" description="Helical" evidence="2">
    <location>
        <begin position="503"/>
        <end position="523"/>
    </location>
</feature>
<feature type="coiled-coil region" evidence="1">
    <location>
        <begin position="274"/>
        <end position="312"/>
    </location>
</feature>
<dbReference type="KEGG" id="pbs:Plabr_1424"/>
<feature type="coiled-coil region" evidence="1">
    <location>
        <begin position="815"/>
        <end position="856"/>
    </location>
</feature>
<sequence length="1043" mass="121146">MNITDIKIQRYGVWRDLNLPVHPRGLTVIHGPNEAGKSTIMRFVRGIFHGFPEQSRAHGSLAQRAGWGGTLELKDGDETLEVWRRIDEQGKRQFHCHTEQHSLSEAEFAARLGRVDANLFRSIYSLGLKELRELSSLQSDQVSEYIYGTSLGLVGQRLMNAEAGTRKRSRELLNPEKRTGRLFDLSGEYNSLGDALARSERVMSQYRETLADADRWEHSRNDIEVRIENLERERRNLRYMHRVWNPWKRQQELQRELLEYDELLNFPSDGIRQLELLDRKLELLRQKRTSQRNELRQLQKRLKDNRKHYELRDHASGIRALIDLRGLVETAERHLAAVSADATMLKAELDEKLEGLGQGWTVQKLEGVDTSPQAHLQLVTAAKNYQNALSRRARHRKRYQKLSDTNHNRQTELQDELKRRGVTSLDEALEQAQQRLKDLEQLAQLRIQESEYAQRIRSAQTMLQKYREGAELPWWASSMLTLFAIAGGFLVIAGLFKGVRTGWLIGLIYMLTGVAGGALSWALRQHFETDDYHVHTKLEQEIRECERRLNTVRDDISRITGIPYNTQAGKASEKDRKASQTELIQKATQQLFELEELARTENRILKTRKKLSVQRGKLTTYQREVSMGRQGWCDLLKKLGLKETVRTSEAFQNWQQAVTADQTLVKWTAAREDVQRQNELLAMFREQTEQIARRMDLEPSQGRSLSQMLAQWQQALDRYEQIRDTYQKQRAQYRDLKKQYELTRKDLEFAEHELVELLERGHAKTPEQFRRNAGKLQRGRELRALLADINDQLTSLSREEPELAIVEEDLKTFNGQQAQERIDLIGMELEDLERDREECSEELGRARQRLTALESETAAADLQTRRERLLDQARMTASDWLATEAAGRTFSDMTATFEERFQPETLARASHYLNELTLGRYEQVRTPFGSRELIVHERSGATRQVSELSDGTREQLFLAIRLALVDMLAEEQTVLPMVLDDICVNFDQQRTEAAVSTILDFAERRQVLFFTCHEHLAQMFQHRGIEPVWLPKHAEGELQRLAG</sequence>
<dbReference type="eggNOG" id="COG0419">
    <property type="taxonomic scope" value="Bacteria"/>
</dbReference>
<feature type="coiled-coil region" evidence="1">
    <location>
        <begin position="422"/>
        <end position="449"/>
    </location>
</feature>
<proteinExistence type="predicted"/>
<dbReference type="Proteomes" id="UP000006860">
    <property type="component" value="Chromosome"/>
</dbReference>
<evidence type="ECO:0000313" key="4">
    <source>
        <dbReference type="EMBL" id="ADY59036.1"/>
    </source>
</evidence>
<feature type="coiled-coil region" evidence="1">
    <location>
        <begin position="213"/>
        <end position="240"/>
    </location>
</feature>
<accession>F0SPS7</accession>
<dbReference type="InterPro" id="IPR038734">
    <property type="entry name" value="YhaN_AAA"/>
</dbReference>
<evidence type="ECO:0000313" key="5">
    <source>
        <dbReference type="Proteomes" id="UP000006860"/>
    </source>
</evidence>
<evidence type="ECO:0000259" key="3">
    <source>
        <dbReference type="Pfam" id="PF13514"/>
    </source>
</evidence>
<dbReference type="PANTHER" id="PTHR41259">
    <property type="entry name" value="DOUBLE-STRAND BREAK REPAIR RAD50 ATPASE, PUTATIVE-RELATED"/>
    <property type="match status" value="1"/>
</dbReference>
<dbReference type="eggNOG" id="COG4717">
    <property type="taxonomic scope" value="Bacteria"/>
</dbReference>
<dbReference type="OrthoDB" id="9764467at2"/>
<feature type="coiled-coil region" evidence="1">
    <location>
        <begin position="535"/>
        <end position="597"/>
    </location>
</feature>
<dbReference type="SUPFAM" id="SSF52540">
    <property type="entry name" value="P-loop containing nucleoside triphosphate hydrolases"/>
    <property type="match status" value="2"/>
</dbReference>
<keyword evidence="2" id="KW-1133">Transmembrane helix</keyword>
<name>F0SPS7_RUBBR</name>
<dbReference type="AlphaFoldDB" id="F0SPS7"/>
<dbReference type="PANTHER" id="PTHR41259:SF1">
    <property type="entry name" value="DOUBLE-STRAND BREAK REPAIR RAD50 ATPASE, PUTATIVE-RELATED"/>
    <property type="match status" value="1"/>
</dbReference>
<dbReference type="HOGENOM" id="CLU_006135_0_0_0"/>
<keyword evidence="2" id="KW-0812">Transmembrane</keyword>
<protein>
    <recommendedName>
        <fullName evidence="3">YhaN AAA domain-containing protein</fullName>
    </recommendedName>
</protein>
<feature type="transmembrane region" description="Helical" evidence="2">
    <location>
        <begin position="474"/>
        <end position="496"/>
    </location>
</feature>
<keyword evidence="5" id="KW-1185">Reference proteome</keyword>
<keyword evidence="2" id="KW-0472">Membrane</keyword>
<dbReference type="Gene3D" id="3.40.50.300">
    <property type="entry name" value="P-loop containing nucleotide triphosphate hydrolases"/>
    <property type="match status" value="2"/>
</dbReference>